<dbReference type="Pfam" id="PF05437">
    <property type="entry name" value="AzlD"/>
    <property type="match status" value="1"/>
</dbReference>
<keyword evidence="1" id="KW-0812">Transmembrane</keyword>
<dbReference type="AlphaFoldDB" id="A0A3P8M3Y8"/>
<keyword evidence="1" id="KW-0472">Membrane</keyword>
<dbReference type="InterPro" id="IPR008407">
    <property type="entry name" value="Brnchd-chn_aa_trnsp_AzlD"/>
</dbReference>
<reference evidence="2 3" key="1">
    <citation type="submission" date="2018-12" db="EMBL/GenBank/DDBJ databases">
        <authorList>
            <consortium name="Pathogen Informatics"/>
        </authorList>
    </citation>
    <scope>NUCLEOTIDE SEQUENCE [LARGE SCALE GENOMIC DNA]</scope>
    <source>
        <strain evidence="2 3">NCTC13098</strain>
    </source>
</reference>
<name>A0A3P8M3Y8_RAOTE</name>
<dbReference type="Proteomes" id="UP000274346">
    <property type="component" value="Chromosome"/>
</dbReference>
<protein>
    <submittedName>
        <fullName evidence="2">Predicted membrane protein</fullName>
    </submittedName>
</protein>
<gene>
    <name evidence="2" type="ORF">NCTC13098_04278</name>
</gene>
<feature type="transmembrane region" description="Helical" evidence="1">
    <location>
        <begin position="70"/>
        <end position="99"/>
    </location>
</feature>
<evidence type="ECO:0000313" key="3">
    <source>
        <dbReference type="Proteomes" id="UP000274346"/>
    </source>
</evidence>
<organism evidence="2 3">
    <name type="scientific">Raoultella terrigena</name>
    <name type="common">Klebsiella terrigena</name>
    <dbReference type="NCBI Taxonomy" id="577"/>
    <lineage>
        <taxon>Bacteria</taxon>
        <taxon>Pseudomonadati</taxon>
        <taxon>Pseudomonadota</taxon>
        <taxon>Gammaproteobacteria</taxon>
        <taxon>Enterobacterales</taxon>
        <taxon>Enterobacteriaceae</taxon>
        <taxon>Klebsiella/Raoultella group</taxon>
        <taxon>Raoultella</taxon>
    </lineage>
</organism>
<dbReference type="EMBL" id="LR131271">
    <property type="protein sequence ID" value="VDR27903.1"/>
    <property type="molecule type" value="Genomic_DNA"/>
</dbReference>
<feature type="transmembrane region" description="Helical" evidence="1">
    <location>
        <begin position="44"/>
        <end position="64"/>
    </location>
</feature>
<evidence type="ECO:0000256" key="1">
    <source>
        <dbReference type="SAM" id="Phobius"/>
    </source>
</evidence>
<dbReference type="RefSeq" id="WP_128878430.1">
    <property type="nucleotide sequence ID" value="NZ_JADCSX010000007.1"/>
</dbReference>
<dbReference type="KEGG" id="rtg:NCTC13098_04278"/>
<feature type="transmembrane region" description="Helical" evidence="1">
    <location>
        <begin position="12"/>
        <end position="32"/>
    </location>
</feature>
<evidence type="ECO:0000313" key="2">
    <source>
        <dbReference type="EMBL" id="VDR27903.1"/>
    </source>
</evidence>
<keyword evidence="1" id="KW-1133">Transmembrane helix</keyword>
<accession>A0A3P8M3Y8</accession>
<proteinExistence type="predicted"/>
<sequence length="101" mass="10514">MNVEMSDAGAVLVIIVMALVTLATRWGGVYVMSFVPLNGKIKNFIQAMSGSVLVAIIAPTAATGDRGAQMALLTTAILMLALKRPLIAIAGGILVSAFVRR</sequence>